<evidence type="ECO:0000313" key="2">
    <source>
        <dbReference type="Proteomes" id="UP000183447"/>
    </source>
</evidence>
<gene>
    <name evidence="1" type="ORF">SAMN02983003_2560</name>
</gene>
<accession>A0A1K2HZ34</accession>
<organism evidence="1 2">
    <name type="scientific">Devosia enhydra</name>
    <dbReference type="NCBI Taxonomy" id="665118"/>
    <lineage>
        <taxon>Bacteria</taxon>
        <taxon>Pseudomonadati</taxon>
        <taxon>Pseudomonadota</taxon>
        <taxon>Alphaproteobacteria</taxon>
        <taxon>Hyphomicrobiales</taxon>
        <taxon>Devosiaceae</taxon>
        <taxon>Devosia</taxon>
    </lineage>
</organism>
<dbReference type="RefSeq" id="WP_143145786.1">
    <property type="nucleotide sequence ID" value="NZ_FPKU01000002.1"/>
</dbReference>
<reference evidence="1 2" key="1">
    <citation type="submission" date="2016-11" db="EMBL/GenBank/DDBJ databases">
        <authorList>
            <person name="Jaros S."/>
            <person name="Januszkiewicz K."/>
            <person name="Wedrychowicz H."/>
        </authorList>
    </citation>
    <scope>NUCLEOTIDE SEQUENCE [LARGE SCALE GENOMIC DNA]</scope>
    <source>
        <strain evidence="1 2">ATCC 23634</strain>
    </source>
</reference>
<dbReference type="AlphaFoldDB" id="A0A1K2HZ34"/>
<dbReference type="EMBL" id="FPKU01000002">
    <property type="protein sequence ID" value="SFZ85397.1"/>
    <property type="molecule type" value="Genomic_DNA"/>
</dbReference>
<sequence>MTLHLKGPGFRDHYQQHIVTYAQQKPTLRPYFLTKDFYSTGYRDAPTMCHRIFQLNALFYIRLVSALIKNYQRPGKRHLQPRSFDFLDIPGSRQSVSPSQLAMSEWPHIHSIIFIDPTILPSFETLSQQRFQSITRFRYSDGTQPLLPLKSVDARPITHNLGGVVSYATKLFRTTGIMALNGNATLFDQMPHSQSRSAAATHP</sequence>
<protein>
    <submittedName>
        <fullName evidence="1">Uncharacterized protein</fullName>
    </submittedName>
</protein>
<evidence type="ECO:0000313" key="1">
    <source>
        <dbReference type="EMBL" id="SFZ85397.1"/>
    </source>
</evidence>
<name>A0A1K2HZ34_9HYPH</name>
<proteinExistence type="predicted"/>
<keyword evidence="2" id="KW-1185">Reference proteome</keyword>
<dbReference type="OrthoDB" id="9976012at2"/>
<dbReference type="Proteomes" id="UP000183447">
    <property type="component" value="Unassembled WGS sequence"/>
</dbReference>